<evidence type="ECO:0000259" key="1">
    <source>
        <dbReference type="Pfam" id="PF13476"/>
    </source>
</evidence>
<protein>
    <submittedName>
        <fullName evidence="2">AAA domain-containing protein</fullName>
    </submittedName>
</protein>
<sequence length="489" mass="55539">MMFNSEYFKSEHGKCLPTIRLQKIELNNLKNVEHGEIVFNCGREKDESGTQADILGLYGQNGSGKTSFIDALCILRRCLMGETLKERFAECIAKDADSARLVYVFDLRYPDGRKRTVSYELSLSAVKNHEANQDLMSPATGGQNPKMKPMVFDEVIRMGGNFENKTVRLHPVIDMSTKASLFSPDSKVKVLLPNVSQKTVIDFAINKKLAQERATSLVFMDETIEIFRDYGYSEYFQVILELKFFAFYYLHIVTTDMSGMIRSNLGIPFYTRFGILTLNVSKPNTLNNVFFSMMQDQLEDINVVVSKLIPGLSVCMKEITTTIMKDGSQGHTFELMAVRNGRELPLRCEADGVRRLISVLNLLVAVYNDPSCTVAIDEFDAGIFEYLLGEILQLIESSGQGQFIFTSHNLRPLEVISNKYLYFTTANPANRYIQFKGVKRTSNLRKLYFRDILLGGQDEDMYESGQQYEIAMAFQKAGARKKERYGKNS</sequence>
<reference evidence="2 3" key="1">
    <citation type="submission" date="2016-10" db="EMBL/GenBank/DDBJ databases">
        <authorList>
            <person name="de Groot N.N."/>
        </authorList>
    </citation>
    <scope>NUCLEOTIDE SEQUENCE [LARGE SCALE GENOMIC DNA]</scope>
    <source>
        <strain evidence="2 3">DSM 9236</strain>
    </source>
</reference>
<accession>A0A1I2EA24</accession>
<dbReference type="Pfam" id="PF13476">
    <property type="entry name" value="AAA_23"/>
    <property type="match status" value="1"/>
</dbReference>
<evidence type="ECO:0000313" key="3">
    <source>
        <dbReference type="Proteomes" id="UP000198896"/>
    </source>
</evidence>
<name>A0A1I2EA24_9FIRM</name>
<dbReference type="RefSeq" id="WP_093914354.1">
    <property type="nucleotide sequence ID" value="NZ_FONL01000031.1"/>
</dbReference>
<dbReference type="InterPro" id="IPR027417">
    <property type="entry name" value="P-loop_NTPase"/>
</dbReference>
<dbReference type="EMBL" id="FONL01000031">
    <property type="protein sequence ID" value="SFE89341.1"/>
    <property type="molecule type" value="Genomic_DNA"/>
</dbReference>
<dbReference type="Proteomes" id="UP000198896">
    <property type="component" value="Unassembled WGS sequence"/>
</dbReference>
<evidence type="ECO:0000313" key="2">
    <source>
        <dbReference type="EMBL" id="SFE89341.1"/>
    </source>
</evidence>
<dbReference type="GO" id="GO:0006302">
    <property type="term" value="P:double-strand break repair"/>
    <property type="evidence" value="ECO:0007669"/>
    <property type="project" value="InterPro"/>
</dbReference>
<dbReference type="GO" id="GO:0016887">
    <property type="term" value="F:ATP hydrolysis activity"/>
    <property type="evidence" value="ECO:0007669"/>
    <property type="project" value="InterPro"/>
</dbReference>
<dbReference type="InterPro" id="IPR038729">
    <property type="entry name" value="Rad50/SbcC_AAA"/>
</dbReference>
<dbReference type="PANTHER" id="PTHR40396:SF1">
    <property type="entry name" value="ATPASE AAA-TYPE CORE DOMAIN-CONTAINING PROTEIN"/>
    <property type="match status" value="1"/>
</dbReference>
<dbReference type="PANTHER" id="PTHR40396">
    <property type="entry name" value="ATPASE-LIKE PROTEIN"/>
    <property type="match status" value="1"/>
</dbReference>
<proteinExistence type="predicted"/>
<organism evidence="2 3">
    <name type="scientific">Succiniclasticum ruminis DSM 9236</name>
    <dbReference type="NCBI Taxonomy" id="1123323"/>
    <lineage>
        <taxon>Bacteria</taxon>
        <taxon>Bacillati</taxon>
        <taxon>Bacillota</taxon>
        <taxon>Negativicutes</taxon>
        <taxon>Acidaminococcales</taxon>
        <taxon>Acidaminococcaceae</taxon>
        <taxon>Succiniclasticum</taxon>
    </lineage>
</organism>
<dbReference type="AlphaFoldDB" id="A0A1I2EA24"/>
<dbReference type="SUPFAM" id="SSF52540">
    <property type="entry name" value="P-loop containing nucleoside triphosphate hydrolases"/>
    <property type="match status" value="1"/>
</dbReference>
<dbReference type="Gene3D" id="3.40.50.300">
    <property type="entry name" value="P-loop containing nucleotide triphosphate hydrolases"/>
    <property type="match status" value="1"/>
</dbReference>
<dbReference type="OrthoDB" id="9809324at2"/>
<keyword evidence="3" id="KW-1185">Reference proteome</keyword>
<gene>
    <name evidence="2" type="ORF">SAMN05216245_13111</name>
</gene>
<feature type="domain" description="Rad50/SbcC-type AAA" evidence="1">
    <location>
        <begin position="23"/>
        <end position="83"/>
    </location>
</feature>